<gene>
    <name evidence="2" type="ORF">ACFOGJ_17490</name>
</gene>
<dbReference type="PANTHER" id="PTHR45331">
    <property type="entry name" value="OXIDOREDUCTASE, IRON-SULPHUR BINDING SUBUNIT-RELATED-RELATED"/>
    <property type="match status" value="1"/>
</dbReference>
<evidence type="ECO:0000313" key="2">
    <source>
        <dbReference type="EMBL" id="MFC3229043.1"/>
    </source>
</evidence>
<proteinExistence type="predicted"/>
<name>A0ABV7L322_9PROT</name>
<dbReference type="InterPro" id="IPR012675">
    <property type="entry name" value="Beta-grasp_dom_sf"/>
</dbReference>
<dbReference type="Gene3D" id="3.10.20.30">
    <property type="match status" value="1"/>
</dbReference>
<dbReference type="SUPFAM" id="SSF47741">
    <property type="entry name" value="CO dehydrogenase ISP C-domain like"/>
    <property type="match status" value="1"/>
</dbReference>
<dbReference type="Pfam" id="PF00111">
    <property type="entry name" value="Fer2"/>
    <property type="match status" value="1"/>
</dbReference>
<dbReference type="InterPro" id="IPR036884">
    <property type="entry name" value="2Fe-2S-bd_dom_sf"/>
</dbReference>
<protein>
    <submittedName>
        <fullName evidence="2">(2Fe-2S)-binding protein</fullName>
    </submittedName>
</protein>
<dbReference type="InterPro" id="IPR036010">
    <property type="entry name" value="2Fe-2S_ferredoxin-like_sf"/>
</dbReference>
<accession>A0ABV7L322</accession>
<dbReference type="InterPro" id="IPR052914">
    <property type="entry name" value="Aldehyde_Oxdr_Iron-Sulfur"/>
</dbReference>
<dbReference type="Gene3D" id="1.10.150.120">
    <property type="entry name" value="[2Fe-2S]-binding domain"/>
    <property type="match status" value="1"/>
</dbReference>
<dbReference type="SUPFAM" id="SSF54292">
    <property type="entry name" value="2Fe-2S ferredoxin-like"/>
    <property type="match status" value="1"/>
</dbReference>
<dbReference type="Proteomes" id="UP001595528">
    <property type="component" value="Unassembled WGS sequence"/>
</dbReference>
<dbReference type="PANTHER" id="PTHR45331:SF2">
    <property type="entry name" value="OXIDOREDUCTASE WITH IRON-SULFUR SUBUNIT"/>
    <property type="match status" value="1"/>
</dbReference>
<keyword evidence="3" id="KW-1185">Reference proteome</keyword>
<evidence type="ECO:0000313" key="3">
    <source>
        <dbReference type="Proteomes" id="UP001595528"/>
    </source>
</evidence>
<sequence length="174" mass="18425">MTTTKLEMIVNGRQVGPHEVPEGLAMVDYLNDWLGLTGTKFGCGIGICHACVVIVDEPGGGSRTERTCINGAAGFAGMKVRTVEGHADGGTLSAVQQAFVDHFAFQCGYCTPGFVNEATRLVEELASAPVAKSAVEAKLAEALGEHICRCSGYIRYYEAMRALILADPRLTKAG</sequence>
<dbReference type="EMBL" id="JBHRTR010000029">
    <property type="protein sequence ID" value="MFC3229043.1"/>
    <property type="molecule type" value="Genomic_DNA"/>
</dbReference>
<evidence type="ECO:0000259" key="1">
    <source>
        <dbReference type="PROSITE" id="PS51085"/>
    </source>
</evidence>
<reference evidence="3" key="1">
    <citation type="journal article" date="2019" name="Int. J. Syst. Evol. Microbiol.">
        <title>The Global Catalogue of Microorganisms (GCM) 10K type strain sequencing project: providing services to taxonomists for standard genome sequencing and annotation.</title>
        <authorList>
            <consortium name="The Broad Institute Genomics Platform"/>
            <consortium name="The Broad Institute Genome Sequencing Center for Infectious Disease"/>
            <person name="Wu L."/>
            <person name="Ma J."/>
        </authorList>
    </citation>
    <scope>NUCLEOTIDE SEQUENCE [LARGE SCALE GENOMIC DNA]</scope>
    <source>
        <strain evidence="3">KCTC 42964</strain>
    </source>
</reference>
<comment type="caution">
    <text evidence="2">The sequence shown here is derived from an EMBL/GenBank/DDBJ whole genome shotgun (WGS) entry which is preliminary data.</text>
</comment>
<dbReference type="PROSITE" id="PS51085">
    <property type="entry name" value="2FE2S_FER_2"/>
    <property type="match status" value="1"/>
</dbReference>
<dbReference type="InterPro" id="IPR001041">
    <property type="entry name" value="2Fe-2S_ferredoxin-type"/>
</dbReference>
<dbReference type="InterPro" id="IPR002888">
    <property type="entry name" value="2Fe-2S-bd"/>
</dbReference>
<organism evidence="2 3">
    <name type="scientific">Marinibaculum pumilum</name>
    <dbReference type="NCBI Taxonomy" id="1766165"/>
    <lineage>
        <taxon>Bacteria</taxon>
        <taxon>Pseudomonadati</taxon>
        <taxon>Pseudomonadota</taxon>
        <taxon>Alphaproteobacteria</taxon>
        <taxon>Rhodospirillales</taxon>
        <taxon>Rhodospirillaceae</taxon>
        <taxon>Marinibaculum</taxon>
    </lineage>
</organism>
<feature type="domain" description="2Fe-2S ferredoxin-type" evidence="1">
    <location>
        <begin position="4"/>
        <end position="86"/>
    </location>
</feature>
<dbReference type="RefSeq" id="WP_379902845.1">
    <property type="nucleotide sequence ID" value="NZ_JBHRTR010000029.1"/>
</dbReference>
<dbReference type="Pfam" id="PF01799">
    <property type="entry name" value="Fer2_2"/>
    <property type="match status" value="1"/>
</dbReference>